<dbReference type="RefSeq" id="WP_005909770.1">
    <property type="nucleotide sequence ID" value="NZ_AQGQ01000230.1"/>
</dbReference>
<dbReference type="EMBL" id="AQGQ01000230">
    <property type="protein sequence ID" value="EOD53409.1"/>
    <property type="molecule type" value="Genomic_DNA"/>
</dbReference>
<protein>
    <submittedName>
        <fullName evidence="1">Uncharacterized protein</fullName>
    </submittedName>
</protein>
<comment type="caution">
    <text evidence="1">The sequence shown here is derived from an EMBL/GenBank/DDBJ whole genome shotgun (WGS) entry which is preliminary data.</text>
</comment>
<name>R1H4K9_9GAMM</name>
<keyword evidence="2" id="KW-1185">Reference proteome</keyword>
<sequence length="64" mass="6909">MKPLKDGLTLLLFGASVSLHTTEIANGNITEAEIKAAQDGWGFKKGDDGKVRIILHHSPLPYGH</sequence>
<proteinExistence type="predicted"/>
<dbReference type="PATRIC" id="fig|1268236.3.peg.3830"/>
<dbReference type="Proteomes" id="UP000013526">
    <property type="component" value="Unassembled WGS sequence"/>
</dbReference>
<reference evidence="1 2" key="1">
    <citation type="journal article" date="2013" name="Genome Announc.">
        <title>Draft Genome Sequence of Aeromonas molluscorum Strain 848TT, Isolated from Bivalve Molluscs.</title>
        <authorList>
            <person name="Spataro N."/>
            <person name="Farfan M."/>
            <person name="Albarral V."/>
            <person name="Sanglas A."/>
            <person name="Loren J.G."/>
            <person name="Fuste M.C."/>
            <person name="Bosch E."/>
        </authorList>
    </citation>
    <scope>NUCLEOTIDE SEQUENCE [LARGE SCALE GENOMIC DNA]</scope>
    <source>
        <strain evidence="1 2">848</strain>
    </source>
</reference>
<accession>R1H4K9</accession>
<organism evidence="1 2">
    <name type="scientific">Aeromonas molluscorum 848</name>
    <dbReference type="NCBI Taxonomy" id="1268236"/>
    <lineage>
        <taxon>Bacteria</taxon>
        <taxon>Pseudomonadati</taxon>
        <taxon>Pseudomonadota</taxon>
        <taxon>Gammaproteobacteria</taxon>
        <taxon>Aeromonadales</taxon>
        <taxon>Aeromonadaceae</taxon>
        <taxon>Aeromonas</taxon>
    </lineage>
</organism>
<dbReference type="AlphaFoldDB" id="R1H4K9"/>
<gene>
    <name evidence="1" type="ORF">G113_19783</name>
</gene>
<evidence type="ECO:0000313" key="1">
    <source>
        <dbReference type="EMBL" id="EOD53409.1"/>
    </source>
</evidence>
<evidence type="ECO:0000313" key="2">
    <source>
        <dbReference type="Proteomes" id="UP000013526"/>
    </source>
</evidence>